<proteinExistence type="inferred from homology"/>
<evidence type="ECO:0000256" key="3">
    <source>
        <dbReference type="ARBA" id="ARBA00022475"/>
    </source>
</evidence>
<evidence type="ECO:0000256" key="4">
    <source>
        <dbReference type="ARBA" id="ARBA00022729"/>
    </source>
</evidence>
<keyword evidence="6" id="KW-0449">Lipoprotein</keyword>
<organism evidence="8 9">
    <name type="scientific">Tsukamurella tyrosinosolvens</name>
    <dbReference type="NCBI Taxonomy" id="57704"/>
    <lineage>
        <taxon>Bacteria</taxon>
        <taxon>Bacillati</taxon>
        <taxon>Actinomycetota</taxon>
        <taxon>Actinomycetes</taxon>
        <taxon>Mycobacteriales</taxon>
        <taxon>Tsukamurellaceae</taxon>
        <taxon>Tsukamurella</taxon>
    </lineage>
</organism>
<sequence>MNKTNALAPLTRIATGLGVVVLATTLVACGPDEATAAPAASASPSPVALPSESASPETSGAAAQASGADASSLIDEAAKSARILRSVRAEYSTTGIENLLAKSYAAEITTTPSVASRGTANLKIQGAYRQSDFRTIDGKLWIKGTDGKFVDAGPARGKFDPAVLLDPQRGLAALIASTESAKIDGGPAKLDGKDTVKVAGTLPTAAAAVLVPRESLGERDEVPVTLWFTPNKPNDLVQLIIKAGDSSITLKLSKGEPFTIAAG</sequence>
<dbReference type="InterPro" id="IPR009830">
    <property type="entry name" value="LppX/LprAFG"/>
</dbReference>
<dbReference type="CDD" id="cd16334">
    <property type="entry name" value="LppX-like"/>
    <property type="match status" value="1"/>
</dbReference>
<gene>
    <name evidence="8" type="ORF">SAMN04489793_2905</name>
</gene>
<dbReference type="AlphaFoldDB" id="A0A1H4UH58"/>
<evidence type="ECO:0000256" key="7">
    <source>
        <dbReference type="SAM" id="MobiDB-lite"/>
    </source>
</evidence>
<keyword evidence="4" id="KW-0732">Signal</keyword>
<feature type="region of interest" description="Disordered" evidence="7">
    <location>
        <begin position="36"/>
        <end position="66"/>
    </location>
</feature>
<evidence type="ECO:0000256" key="6">
    <source>
        <dbReference type="ARBA" id="ARBA00023288"/>
    </source>
</evidence>
<dbReference type="STRING" id="57704.SAMN04489793_2905"/>
<evidence type="ECO:0000313" key="9">
    <source>
        <dbReference type="Proteomes" id="UP000182241"/>
    </source>
</evidence>
<keyword evidence="3" id="KW-1003">Cell membrane</keyword>
<reference evidence="9" key="1">
    <citation type="submission" date="2016-10" db="EMBL/GenBank/DDBJ databases">
        <authorList>
            <person name="Varghese N."/>
            <person name="Submissions S."/>
        </authorList>
    </citation>
    <scope>NUCLEOTIDE SEQUENCE [LARGE SCALE GENOMIC DNA]</scope>
    <source>
        <strain evidence="9">DSM 44234</strain>
    </source>
</reference>
<dbReference type="EMBL" id="FNSA01000003">
    <property type="protein sequence ID" value="SEC68192.1"/>
    <property type="molecule type" value="Genomic_DNA"/>
</dbReference>
<dbReference type="Proteomes" id="UP000182241">
    <property type="component" value="Unassembled WGS sequence"/>
</dbReference>
<dbReference type="RefSeq" id="WP_068741699.1">
    <property type="nucleotide sequence ID" value="NZ_FNSA01000003.1"/>
</dbReference>
<dbReference type="Gene3D" id="2.50.20.20">
    <property type="match status" value="1"/>
</dbReference>
<comment type="similarity">
    <text evidence="2">Belongs to the LppX/LprAFG lipoprotein family.</text>
</comment>
<comment type="subcellular location">
    <subcellularLocation>
        <location evidence="1">Cell envelope</location>
    </subcellularLocation>
</comment>
<dbReference type="InterPro" id="IPR029046">
    <property type="entry name" value="LolA/LolB/LppX"/>
</dbReference>
<dbReference type="Pfam" id="PF07161">
    <property type="entry name" value="LppX_LprAFG"/>
    <property type="match status" value="1"/>
</dbReference>
<keyword evidence="9" id="KW-1185">Reference proteome</keyword>
<evidence type="ECO:0000256" key="2">
    <source>
        <dbReference type="ARBA" id="ARBA00009194"/>
    </source>
</evidence>
<evidence type="ECO:0008006" key="10">
    <source>
        <dbReference type="Google" id="ProtNLM"/>
    </source>
</evidence>
<protein>
    <recommendedName>
        <fullName evidence="10">Lipoprotein LprG</fullName>
    </recommendedName>
</protein>
<dbReference type="PROSITE" id="PS51257">
    <property type="entry name" value="PROKAR_LIPOPROTEIN"/>
    <property type="match status" value="1"/>
</dbReference>
<evidence type="ECO:0000256" key="5">
    <source>
        <dbReference type="ARBA" id="ARBA00023139"/>
    </source>
</evidence>
<keyword evidence="5" id="KW-0564">Palmitate</keyword>
<accession>A0A1H4UH58</accession>
<dbReference type="SUPFAM" id="SSF89392">
    <property type="entry name" value="Prokaryotic lipoproteins and lipoprotein localization factors"/>
    <property type="match status" value="1"/>
</dbReference>
<name>A0A1H4UH58_TSUTY</name>
<dbReference type="OrthoDB" id="4763237at2"/>
<evidence type="ECO:0000256" key="1">
    <source>
        <dbReference type="ARBA" id="ARBA00004196"/>
    </source>
</evidence>
<dbReference type="GO" id="GO:0030313">
    <property type="term" value="C:cell envelope"/>
    <property type="evidence" value="ECO:0007669"/>
    <property type="project" value="UniProtKB-SubCell"/>
</dbReference>
<evidence type="ECO:0000313" key="8">
    <source>
        <dbReference type="EMBL" id="SEC68192.1"/>
    </source>
</evidence>
<keyword evidence="3" id="KW-0472">Membrane</keyword>